<sequence>MSRIPRSIAMLTDRRSSVIRSDRGRSPCCGYVAPRVGDKKPRVSITIFATKAKTLPRNPVSQQRRSPIIDHHKSSEAIGGDQRSSV</sequence>
<proteinExistence type="predicted"/>
<reference evidence="2" key="1">
    <citation type="submission" date="2024-07" db="EMBL/GenBank/DDBJ databases">
        <authorList>
            <person name="Kim Y.J."/>
            <person name="Jeong J.Y."/>
        </authorList>
    </citation>
    <scope>NUCLEOTIDE SEQUENCE</scope>
    <source>
        <strain evidence="2">GIHE-MW2</strain>
    </source>
</reference>
<name>A0AAU8JN58_9CYAN</name>
<dbReference type="RefSeq" id="WP_354636182.1">
    <property type="nucleotide sequence ID" value="NZ_CP159837.1"/>
</dbReference>
<accession>A0AAU8JN58</accession>
<evidence type="ECO:0000256" key="1">
    <source>
        <dbReference type="SAM" id="MobiDB-lite"/>
    </source>
</evidence>
<gene>
    <name evidence="2" type="ORF">ABWT76_002407</name>
</gene>
<feature type="region of interest" description="Disordered" evidence="1">
    <location>
        <begin position="54"/>
        <end position="86"/>
    </location>
</feature>
<organism evidence="2">
    <name type="scientific">Planktothricoides raciborskii GIHE-MW2</name>
    <dbReference type="NCBI Taxonomy" id="2792601"/>
    <lineage>
        <taxon>Bacteria</taxon>
        <taxon>Bacillati</taxon>
        <taxon>Cyanobacteriota</taxon>
        <taxon>Cyanophyceae</taxon>
        <taxon>Oscillatoriophycideae</taxon>
        <taxon>Oscillatoriales</taxon>
        <taxon>Oscillatoriaceae</taxon>
        <taxon>Planktothricoides</taxon>
    </lineage>
</organism>
<evidence type="ECO:0000313" key="2">
    <source>
        <dbReference type="EMBL" id="XCM39474.1"/>
    </source>
</evidence>
<dbReference type="EMBL" id="CP159837">
    <property type="protein sequence ID" value="XCM39474.1"/>
    <property type="molecule type" value="Genomic_DNA"/>
</dbReference>
<protein>
    <submittedName>
        <fullName evidence="2">Uncharacterized protein</fullName>
    </submittedName>
</protein>
<dbReference type="AlphaFoldDB" id="A0AAU8JN58"/>